<dbReference type="GO" id="GO:0015941">
    <property type="term" value="P:pantothenate catabolic process"/>
    <property type="evidence" value="ECO:0007669"/>
    <property type="project" value="InterPro"/>
</dbReference>
<evidence type="ECO:0000256" key="1">
    <source>
        <dbReference type="ARBA" id="ARBA00022793"/>
    </source>
</evidence>
<keyword evidence="2 3" id="KW-0456">Lyase</keyword>
<dbReference type="Pfam" id="PF02441">
    <property type="entry name" value="Flavoprotein"/>
    <property type="match status" value="1"/>
</dbReference>
<keyword evidence="3 4" id="KW-0285">Flavoprotein</keyword>
<dbReference type="Proteomes" id="UP000242754">
    <property type="component" value="Unassembled WGS sequence"/>
</dbReference>
<name>A0A143YDG4_9LACT</name>
<dbReference type="InterPro" id="IPR036551">
    <property type="entry name" value="Flavin_trans-like"/>
</dbReference>
<dbReference type="EMBL" id="FJNE01000002">
    <property type="protein sequence ID" value="CZQ85958.1"/>
    <property type="molecule type" value="Genomic_DNA"/>
</dbReference>
<organism evidence="7 8">
    <name type="scientific">Trichococcus palustris</name>
    <dbReference type="NCBI Taxonomy" id="140314"/>
    <lineage>
        <taxon>Bacteria</taxon>
        <taxon>Bacillati</taxon>
        <taxon>Bacillota</taxon>
        <taxon>Bacilli</taxon>
        <taxon>Lactobacillales</taxon>
        <taxon>Carnobacteriaceae</taxon>
        <taxon>Trichococcus</taxon>
    </lineage>
</organism>
<gene>
    <name evidence="3" type="primary">coaBC</name>
    <name evidence="7" type="ORF">Tpal_707</name>
</gene>
<dbReference type="STRING" id="140314.SAMN04488076_101191"/>
<evidence type="ECO:0000259" key="5">
    <source>
        <dbReference type="Pfam" id="PF02441"/>
    </source>
</evidence>
<evidence type="ECO:0000313" key="7">
    <source>
        <dbReference type="EMBL" id="CZQ85958.1"/>
    </source>
</evidence>
<comment type="caution">
    <text evidence="3">Lacks conserved residue(s) required for the propagation of feature annotation.</text>
</comment>
<dbReference type="InterPro" id="IPR003382">
    <property type="entry name" value="Flavoprotein"/>
</dbReference>
<dbReference type="SUPFAM" id="SSF102645">
    <property type="entry name" value="CoaB-like"/>
    <property type="match status" value="1"/>
</dbReference>
<dbReference type="EC" id="4.1.1.36" evidence="3"/>
<dbReference type="PANTHER" id="PTHR14359:SF6">
    <property type="entry name" value="PHOSPHOPANTOTHENOYLCYSTEINE DECARBOXYLASE"/>
    <property type="match status" value="1"/>
</dbReference>
<evidence type="ECO:0000256" key="4">
    <source>
        <dbReference type="RuleBase" id="RU364078"/>
    </source>
</evidence>
<comment type="cofactor">
    <cofactor evidence="3">
        <name>Mg(2+)</name>
        <dbReference type="ChEBI" id="CHEBI:18420"/>
    </cofactor>
</comment>
<feature type="domain" description="Flavoprotein" evidence="5">
    <location>
        <begin position="11"/>
        <end position="181"/>
    </location>
</feature>
<keyword evidence="3" id="KW-0511">Multifunctional enzyme</keyword>
<dbReference type="EC" id="6.3.2.5" evidence="3"/>
<dbReference type="InterPro" id="IPR035929">
    <property type="entry name" value="CoaB-like_sf"/>
</dbReference>
<evidence type="ECO:0000313" key="8">
    <source>
        <dbReference type="Proteomes" id="UP000242754"/>
    </source>
</evidence>
<dbReference type="NCBIfam" id="TIGR00521">
    <property type="entry name" value="coaBC_dfp"/>
    <property type="match status" value="1"/>
</dbReference>
<accession>A0A143YDG4</accession>
<feature type="domain" description="DNA/pantothenate metabolism flavoprotein C-terminal" evidence="6">
    <location>
        <begin position="194"/>
        <end position="401"/>
    </location>
</feature>
<feature type="binding site" evidence="3">
    <location>
        <position position="345"/>
    </location>
    <ligand>
        <name>CTP</name>
        <dbReference type="ChEBI" id="CHEBI:37563"/>
    </ligand>
</feature>
<sequence length="407" mass="44190">MSGACKLLTNKRITVYVTGGIAVYKAADLVRKLIKAGADVKVAMTASAQEFVTPLTFQVLSKHDVSTDTFNEREAQFVNHIHLADWTELAIVAPATANVIAKMANGIADDFVSTALLATTAPKLIVPAMNQHMLENPATVRNLASLKEYGYEVMEPATGFLAEGYEGKGRMPEPDQIVEAAQHFLVQQTKDLPLKGKSVIITAGGTKERIDPVRFITNDSSGKMGYSLAKAARNLGAQVTLISTTNQLPIPFGVAFVPVQSAAEMEKAVFAKFNDSDIVIMAAAVSDYRPKTEAAYKIKKTNEDLTLILEKTTDILARLGKEKKHQFLIGFAAETNDVETYAKDKLARKNANMIVANDVSQANAGFNKDTNEVIIYQPQLDPIHISVRSKDAVAEEILHAAINTLNL</sequence>
<keyword evidence="3" id="KW-0460">Magnesium</keyword>
<keyword evidence="8" id="KW-1185">Reference proteome</keyword>
<comment type="function">
    <text evidence="3">Catalyzes two sequential steps in the biosynthesis of coenzyme A. In the first step cysteine is conjugated to 4'-phosphopantothenate to form 4-phosphopantothenoylcysteine. In the second step the latter compound is decarboxylated to form 4'-phosphopantotheine.</text>
</comment>
<dbReference type="GO" id="GO:0015937">
    <property type="term" value="P:coenzyme A biosynthetic process"/>
    <property type="evidence" value="ECO:0007669"/>
    <property type="project" value="UniProtKB-UniRule"/>
</dbReference>
<protein>
    <recommendedName>
        <fullName evidence="3">Coenzyme A biosynthesis bifunctional protein CoaBC</fullName>
    </recommendedName>
    <alternativeName>
        <fullName evidence="3">DNA/pantothenate metabolism flavoprotein</fullName>
    </alternativeName>
    <alternativeName>
        <fullName evidence="3">Phosphopantothenoylcysteine synthetase/decarboxylase</fullName>
        <shortName evidence="3">PPCS-PPCDC</shortName>
    </alternativeName>
    <domain>
        <recommendedName>
            <fullName evidence="3">Phosphopantothenoylcysteine decarboxylase</fullName>
            <shortName evidence="3">PPC decarboxylase</shortName>
            <shortName evidence="3">PPC-DC</shortName>
            <ecNumber evidence="3">4.1.1.36</ecNumber>
        </recommendedName>
        <alternativeName>
            <fullName evidence="3">CoaC</fullName>
        </alternativeName>
    </domain>
    <domain>
        <recommendedName>
            <fullName evidence="3">Phosphopantothenate--cysteine ligase</fullName>
            <ecNumber evidence="3">6.3.2.5</ecNumber>
        </recommendedName>
        <alternativeName>
            <fullName evidence="3">CoaB</fullName>
        </alternativeName>
        <alternativeName>
            <fullName evidence="3">Phosphopantothenoylcysteine synthetase</fullName>
            <shortName evidence="3">PPC synthetase</shortName>
            <shortName evidence="3">PPC-S</shortName>
        </alternativeName>
    </domain>
</protein>
<keyword evidence="3 4" id="KW-0288">FMN</keyword>
<comment type="cofactor">
    <cofactor evidence="3">
        <name>FMN</name>
        <dbReference type="ChEBI" id="CHEBI:58210"/>
    </cofactor>
    <text evidence="3">Binds 1 FMN per subunit.</text>
</comment>
<evidence type="ECO:0000256" key="2">
    <source>
        <dbReference type="ARBA" id="ARBA00023239"/>
    </source>
</evidence>
<dbReference type="AlphaFoldDB" id="A0A143YDG4"/>
<feature type="region of interest" description="Phosphopantothenate--cysteine ligase" evidence="3">
    <location>
        <begin position="199"/>
        <end position="407"/>
    </location>
</feature>
<keyword evidence="3" id="KW-0479">Metal-binding</keyword>
<proteinExistence type="inferred from homology"/>
<feature type="binding site" evidence="3">
    <location>
        <position position="287"/>
    </location>
    <ligand>
        <name>CTP</name>
        <dbReference type="ChEBI" id="CHEBI:37563"/>
    </ligand>
</feature>
<dbReference type="GO" id="GO:0004633">
    <property type="term" value="F:phosphopantothenoylcysteine decarboxylase activity"/>
    <property type="evidence" value="ECO:0007669"/>
    <property type="project" value="UniProtKB-UniRule"/>
</dbReference>
<dbReference type="GO" id="GO:0010181">
    <property type="term" value="F:FMN binding"/>
    <property type="evidence" value="ECO:0007669"/>
    <property type="project" value="UniProtKB-UniRule"/>
</dbReference>
<dbReference type="Gene3D" id="3.40.50.1950">
    <property type="entry name" value="Flavin prenyltransferase-like"/>
    <property type="match status" value="1"/>
</dbReference>
<comment type="catalytic activity">
    <reaction evidence="3 4">
        <text>N-[(R)-4-phosphopantothenoyl]-L-cysteine + H(+) = (R)-4'-phosphopantetheine + CO2</text>
        <dbReference type="Rhea" id="RHEA:16793"/>
        <dbReference type="ChEBI" id="CHEBI:15378"/>
        <dbReference type="ChEBI" id="CHEBI:16526"/>
        <dbReference type="ChEBI" id="CHEBI:59458"/>
        <dbReference type="ChEBI" id="CHEBI:61723"/>
        <dbReference type="EC" id="4.1.1.36"/>
    </reaction>
</comment>
<feature type="binding site" evidence="3">
    <location>
        <position position="331"/>
    </location>
    <ligand>
        <name>CTP</name>
        <dbReference type="ChEBI" id="CHEBI:37563"/>
    </ligand>
</feature>
<dbReference type="GO" id="GO:0071513">
    <property type="term" value="C:phosphopantothenoylcysteine decarboxylase complex"/>
    <property type="evidence" value="ECO:0007669"/>
    <property type="project" value="TreeGrafter"/>
</dbReference>
<comment type="similarity">
    <text evidence="3 4">In the C-terminal section; belongs to the PPC synthetase family.</text>
</comment>
<comment type="similarity">
    <text evidence="3 4">In the N-terminal section; belongs to the HFCD (homo-oligomeric flavin containing Cys decarboxylase) superfamily.</text>
</comment>
<keyword evidence="3 4" id="KW-0436">Ligase</keyword>
<feature type="binding site" evidence="3">
    <location>
        <position position="297"/>
    </location>
    <ligand>
        <name>CTP</name>
        <dbReference type="ChEBI" id="CHEBI:37563"/>
    </ligand>
</feature>
<reference evidence="7 8" key="1">
    <citation type="submission" date="2016-02" db="EMBL/GenBank/DDBJ databases">
        <authorList>
            <person name="Wen L."/>
            <person name="He K."/>
            <person name="Yang H."/>
        </authorList>
    </citation>
    <scope>NUCLEOTIDE SEQUENCE [LARGE SCALE GENOMIC DNA]</scope>
    <source>
        <strain evidence="7">Trichococcus palustris</strain>
    </source>
</reference>
<feature type="region of interest" description="Phosphopantothenoylcysteine decarboxylase" evidence="3">
    <location>
        <begin position="1"/>
        <end position="198"/>
    </location>
</feature>
<comment type="function">
    <text evidence="4">Catalyzes two steps in the biosynthesis of coenzyme A. In the first step cysteine is conjugated to 4'-phosphopantothenate to form 4-phosphopantothenoylcysteine, in the latter compound is decarboxylated to form 4'-phosphopantotheine.</text>
</comment>
<dbReference type="SUPFAM" id="SSF52507">
    <property type="entry name" value="Homo-oligomeric flavin-containing Cys decarboxylases, HFCD"/>
    <property type="match status" value="1"/>
</dbReference>
<dbReference type="InterPro" id="IPR005252">
    <property type="entry name" value="CoaBC"/>
</dbReference>
<feature type="binding site" evidence="3">
    <location>
        <position position="349"/>
    </location>
    <ligand>
        <name>CTP</name>
        <dbReference type="ChEBI" id="CHEBI:37563"/>
    </ligand>
</feature>
<comment type="pathway">
    <text evidence="3 4">Cofactor biosynthesis; coenzyme A biosynthesis; CoA from (R)-pantothenate: step 3/5.</text>
</comment>
<dbReference type="UniPathway" id="UPA00241">
    <property type="reaction ID" value="UER00353"/>
</dbReference>
<comment type="pathway">
    <text evidence="3 4">Cofactor biosynthesis; coenzyme A biosynthesis; CoA from (R)-pantothenate: step 2/5.</text>
</comment>
<dbReference type="HAMAP" id="MF_02225">
    <property type="entry name" value="CoaBC"/>
    <property type="match status" value="1"/>
</dbReference>
<dbReference type="Pfam" id="PF04127">
    <property type="entry name" value="DFP"/>
    <property type="match status" value="1"/>
</dbReference>
<evidence type="ECO:0000259" key="6">
    <source>
        <dbReference type="Pfam" id="PF04127"/>
    </source>
</evidence>
<dbReference type="Gene3D" id="3.40.50.10300">
    <property type="entry name" value="CoaB-like"/>
    <property type="match status" value="1"/>
</dbReference>
<dbReference type="GO" id="GO:0004632">
    <property type="term" value="F:phosphopantothenate--cysteine ligase activity"/>
    <property type="evidence" value="ECO:0007669"/>
    <property type="project" value="UniProtKB-UniRule"/>
</dbReference>
<dbReference type="PANTHER" id="PTHR14359">
    <property type="entry name" value="HOMO-OLIGOMERIC FLAVIN CONTAINING CYS DECARBOXYLASE FAMILY"/>
    <property type="match status" value="1"/>
</dbReference>
<dbReference type="GO" id="GO:0046872">
    <property type="term" value="F:metal ion binding"/>
    <property type="evidence" value="ECO:0007669"/>
    <property type="project" value="UniProtKB-KW"/>
</dbReference>
<keyword evidence="1 3" id="KW-0210">Decarboxylase</keyword>
<evidence type="ECO:0000256" key="3">
    <source>
        <dbReference type="HAMAP-Rule" id="MF_02225"/>
    </source>
</evidence>
<comment type="catalytic activity">
    <reaction evidence="3 4">
        <text>(R)-4'-phosphopantothenate + L-cysteine + CTP = N-[(R)-4-phosphopantothenoyl]-L-cysteine + CMP + diphosphate + H(+)</text>
        <dbReference type="Rhea" id="RHEA:19397"/>
        <dbReference type="ChEBI" id="CHEBI:10986"/>
        <dbReference type="ChEBI" id="CHEBI:15378"/>
        <dbReference type="ChEBI" id="CHEBI:33019"/>
        <dbReference type="ChEBI" id="CHEBI:35235"/>
        <dbReference type="ChEBI" id="CHEBI:37563"/>
        <dbReference type="ChEBI" id="CHEBI:59458"/>
        <dbReference type="ChEBI" id="CHEBI:60377"/>
        <dbReference type="EC" id="6.3.2.5"/>
    </reaction>
</comment>
<dbReference type="InterPro" id="IPR007085">
    <property type="entry name" value="DNA/pantothenate-metab_flavo_C"/>
</dbReference>